<gene>
    <name evidence="4" type="ORF">NDN08_001076</name>
</gene>
<dbReference type="SMART" id="SM01190">
    <property type="entry name" value="EMP24_GP25L"/>
    <property type="match status" value="1"/>
</dbReference>
<keyword evidence="1" id="KW-1133">Transmembrane helix</keyword>
<feature type="transmembrane region" description="Helical" evidence="1">
    <location>
        <begin position="199"/>
        <end position="219"/>
    </location>
</feature>
<evidence type="ECO:0000313" key="5">
    <source>
        <dbReference type="Proteomes" id="UP001157974"/>
    </source>
</evidence>
<dbReference type="Proteomes" id="UP001157974">
    <property type="component" value="Unassembled WGS sequence"/>
</dbReference>
<keyword evidence="2" id="KW-0732">Signal</keyword>
<evidence type="ECO:0000256" key="2">
    <source>
        <dbReference type="SAM" id="SignalP"/>
    </source>
</evidence>
<dbReference type="EMBL" id="JAMWBK010000005">
    <property type="protein sequence ID" value="KAJ8904558.1"/>
    <property type="molecule type" value="Genomic_DNA"/>
</dbReference>
<evidence type="ECO:0000259" key="3">
    <source>
        <dbReference type="SMART" id="SM01190"/>
    </source>
</evidence>
<feature type="signal peptide" evidence="2">
    <location>
        <begin position="1"/>
        <end position="25"/>
    </location>
</feature>
<proteinExistence type="predicted"/>
<name>A0AAV8USJ5_9RHOD</name>
<feature type="domain" description="GOLD" evidence="3">
    <location>
        <begin position="29"/>
        <end position="226"/>
    </location>
</feature>
<accession>A0AAV8USJ5</accession>
<protein>
    <recommendedName>
        <fullName evidence="3">GOLD domain-containing protein</fullName>
    </recommendedName>
</protein>
<organism evidence="4 5">
    <name type="scientific">Rhodosorus marinus</name>
    <dbReference type="NCBI Taxonomy" id="101924"/>
    <lineage>
        <taxon>Eukaryota</taxon>
        <taxon>Rhodophyta</taxon>
        <taxon>Stylonematophyceae</taxon>
        <taxon>Stylonematales</taxon>
        <taxon>Stylonemataceae</taxon>
        <taxon>Rhodosorus</taxon>
    </lineage>
</organism>
<reference evidence="4 5" key="1">
    <citation type="journal article" date="2023" name="Nat. Commun.">
        <title>Origin of minicircular mitochondrial genomes in red algae.</title>
        <authorList>
            <person name="Lee Y."/>
            <person name="Cho C.H."/>
            <person name="Lee Y.M."/>
            <person name="Park S.I."/>
            <person name="Yang J.H."/>
            <person name="West J.A."/>
            <person name="Bhattacharya D."/>
            <person name="Yoon H.S."/>
        </authorList>
    </citation>
    <scope>NUCLEOTIDE SEQUENCE [LARGE SCALE GENOMIC DNA]</scope>
    <source>
        <strain evidence="4 5">CCMP1338</strain>
        <tissue evidence="4">Whole cell</tissue>
    </source>
</reference>
<feature type="chain" id="PRO_5043395527" description="GOLD domain-containing protein" evidence="2">
    <location>
        <begin position="26"/>
        <end position="231"/>
    </location>
</feature>
<dbReference type="InterPro" id="IPR009038">
    <property type="entry name" value="GOLD_dom"/>
</dbReference>
<keyword evidence="5" id="KW-1185">Reference proteome</keyword>
<keyword evidence="1" id="KW-0812">Transmembrane</keyword>
<comment type="caution">
    <text evidence="4">The sequence shown here is derived from an EMBL/GenBank/DDBJ whole genome shotgun (WGS) entry which is preliminary data.</text>
</comment>
<dbReference type="AlphaFoldDB" id="A0AAV8USJ5"/>
<dbReference type="Pfam" id="PF01105">
    <property type="entry name" value="EMP24_GP25L"/>
    <property type="match status" value="1"/>
</dbReference>
<keyword evidence="1" id="KW-0472">Membrane</keyword>
<evidence type="ECO:0000256" key="1">
    <source>
        <dbReference type="SAM" id="Phobius"/>
    </source>
</evidence>
<evidence type="ECO:0000313" key="4">
    <source>
        <dbReference type="EMBL" id="KAJ8904558.1"/>
    </source>
</evidence>
<sequence length="231" mass="25761">MVGRRRVWVSLGLILGGFLVVCCEGVSEEIKFEVPKSSSRCILDGFAPGLIVKGEILLTDGPGDVHVDIFVSKVKGGAVLFSKRSIAHEAFKFTLPGSNERDSQGNIPQREIVRFCVIQRSKGSAAVEARREVVLKYYSEKPGDKRNESVKSNETRLDRLAVTLDTVMEMFDGVSEGIEMTAQMERQVYEQSERTSKAVVIYSVFSCVFLILSGVYRVYLAKNDLKRLKLI</sequence>